<dbReference type="PANTHER" id="PTHR12898:SF1">
    <property type="entry name" value="MEDIATOR OF RNA POLYMERASE II TRANSCRIPTION SUBUNIT 24"/>
    <property type="match status" value="1"/>
</dbReference>
<reference evidence="10 11" key="1">
    <citation type="submission" date="2025-04" db="UniProtKB">
        <authorList>
            <consortium name="RefSeq"/>
        </authorList>
    </citation>
    <scope>IDENTIFICATION</scope>
    <source>
        <tissue evidence="10 11">Total insect</tissue>
    </source>
</reference>
<comment type="similarity">
    <text evidence="2">Belongs to the Mediator complex subunit 24 family.</text>
</comment>
<evidence type="ECO:0000313" key="10">
    <source>
        <dbReference type="RefSeq" id="XP_034256500.1"/>
    </source>
</evidence>
<dbReference type="KEGG" id="tpal:117654251"/>
<evidence type="ECO:0000256" key="8">
    <source>
        <dbReference type="ARBA" id="ARBA00031960"/>
    </source>
</evidence>
<evidence type="ECO:0000256" key="1">
    <source>
        <dbReference type="ARBA" id="ARBA00004123"/>
    </source>
</evidence>
<dbReference type="GeneID" id="117654251"/>
<evidence type="ECO:0000256" key="3">
    <source>
        <dbReference type="ARBA" id="ARBA00019693"/>
    </source>
</evidence>
<evidence type="ECO:0000256" key="4">
    <source>
        <dbReference type="ARBA" id="ARBA00023015"/>
    </source>
</evidence>
<dbReference type="Proteomes" id="UP000515158">
    <property type="component" value="Unplaced"/>
</dbReference>
<name>A0A6P9ALT6_THRPL</name>
<evidence type="ECO:0000256" key="7">
    <source>
        <dbReference type="ARBA" id="ARBA00023242"/>
    </source>
</evidence>
<organism evidence="11">
    <name type="scientific">Thrips palmi</name>
    <name type="common">Melon thrips</name>
    <dbReference type="NCBI Taxonomy" id="161013"/>
    <lineage>
        <taxon>Eukaryota</taxon>
        <taxon>Metazoa</taxon>
        <taxon>Ecdysozoa</taxon>
        <taxon>Arthropoda</taxon>
        <taxon>Hexapoda</taxon>
        <taxon>Insecta</taxon>
        <taxon>Pterygota</taxon>
        <taxon>Neoptera</taxon>
        <taxon>Paraneoptera</taxon>
        <taxon>Thysanoptera</taxon>
        <taxon>Terebrantia</taxon>
        <taxon>Thripoidea</taxon>
        <taxon>Thripidae</taxon>
        <taxon>Thrips</taxon>
    </lineage>
</organism>
<keyword evidence="5" id="KW-0010">Activator</keyword>
<keyword evidence="7" id="KW-0539">Nucleus</keyword>
<dbReference type="GO" id="GO:0060261">
    <property type="term" value="P:positive regulation of transcription initiation by RNA polymerase II"/>
    <property type="evidence" value="ECO:0007669"/>
    <property type="project" value="TreeGrafter"/>
</dbReference>
<evidence type="ECO:0000313" key="9">
    <source>
        <dbReference type="Proteomes" id="UP000515158"/>
    </source>
</evidence>
<dbReference type="PANTHER" id="PTHR12898">
    <property type="entry name" value="MEDIATOR OF RNA POLYMERASE II TRANSCRIPTION SUBUNIT 24"/>
    <property type="match status" value="1"/>
</dbReference>
<sequence length="1029" mass="115125">MRNLLLGPSTVSCKMTSKTSSLKALLLRAWRERWSDLQWGIHIKMILPRGVSGDVHNLADCILQQALVGPGPNQLVLSYLKHTLSSQLVSYAAVLQRISKYEHFHKPHCAISLLEFLQSIQSGITCRGKPEESMLPSALMAVVHWLLQCLLHVLDTLPSTAADSSALTHSELYDLPVNILWNMVNDDFMLAILHLAKYEDQDVHMEVCKKCQAILALLSQNPNFSPGSKLQEVLSKLQKLDLDLGRRCLPSFQVVSGLAATRDGCEPLTDCLQPLLAIEVMQNPCADTYAFVSQLRMIQRLKNLTNARLYCELMRACLITVNNVVNNVLEMPQAPQWGAFAFIKMPQVLLQLHTTCKGPLGQGEFSQDVVEALELLLQFTPLLDIIDAKWPSSCVDSLLAALMKVGLIQEEHSKKYSNMRQASSSSSGLKSEQSSSMKLPLSDVVLQAEPLLERILIALDADYIEIQEPLLNVLGQVLSGQSFELILAVATVEGKLRTFVSKLINFNEMSKQVGGVVGKAAQTRAILFDITFLMLCLIVQMYGSDVVLSEQGMHSGGNSFFEQWVRDCMVERRRPKSPDQMLKHFNSNRVSELLAQLNSGNADFPISQVKWHEVCWSIPLAIKEVLVAWEHEALTANDVKRILDTMKARMCCLPVCATAWLCSYMQILPQDELLKPMNMVQQFLSNSGVSESPQDGKFTERSQLMAGIICKMQNDVPIAQPKSKARNLSRTSIVSCQPICEQLTTIWNKLHQGGWIQDEATHQLDGLLNSGGANWFVTNVVKEVLKYRYKEDLDRAVDLAFAIFHLDLEHCTLTLILHVLPQYLHNRLLSDELVEPQASALAKLSAYCVFAFANLDNVDPFTLPNPRKRNRPEDYEDLDLLVPACKLMRLGNSNGDGSQSVPSIVFNDSENENSKIIKDPLASALSKLFQTLNVIVVRDGEVSQQTHFVLRFIQLIVFSGKEHALAVLRNMPNTLIPSLIRALPEHFSTDLIVRLYDVQSSVGRKFTISDLCLLRNISLRSQTSNMLYN</sequence>
<proteinExistence type="inferred from homology"/>
<keyword evidence="4" id="KW-0805">Transcription regulation</keyword>
<dbReference type="OrthoDB" id="21216at2759"/>
<dbReference type="AlphaFoldDB" id="A0A6P9ALT6"/>
<evidence type="ECO:0000256" key="2">
    <source>
        <dbReference type="ARBA" id="ARBA00007864"/>
    </source>
</evidence>
<dbReference type="GO" id="GO:0003712">
    <property type="term" value="F:transcription coregulator activity"/>
    <property type="evidence" value="ECO:0007669"/>
    <property type="project" value="TreeGrafter"/>
</dbReference>
<evidence type="ECO:0000256" key="5">
    <source>
        <dbReference type="ARBA" id="ARBA00023159"/>
    </source>
</evidence>
<accession>A0A6P9ALT6</accession>
<protein>
    <recommendedName>
        <fullName evidence="3">Mediator of RNA polymerase II transcription subunit 24</fullName>
    </recommendedName>
    <alternativeName>
        <fullName evidence="8">Mediator complex subunit 24</fullName>
    </alternativeName>
</protein>
<dbReference type="RefSeq" id="XP_034256511.1">
    <property type="nucleotide sequence ID" value="XM_034400620.1"/>
</dbReference>
<dbReference type="GO" id="GO:0016592">
    <property type="term" value="C:mediator complex"/>
    <property type="evidence" value="ECO:0007669"/>
    <property type="project" value="InterPro"/>
</dbReference>
<dbReference type="InterPro" id="IPR021429">
    <property type="entry name" value="Mediator_Med24"/>
</dbReference>
<comment type="subcellular location">
    <subcellularLocation>
        <location evidence="1">Nucleus</location>
    </subcellularLocation>
</comment>
<dbReference type="CTD" id="9862"/>
<dbReference type="RefSeq" id="XP_034256500.1">
    <property type="nucleotide sequence ID" value="XM_034400609.1"/>
</dbReference>
<evidence type="ECO:0000313" key="11">
    <source>
        <dbReference type="RefSeq" id="XP_034256511.1"/>
    </source>
</evidence>
<gene>
    <name evidence="10 11" type="primary">LOC117654251</name>
</gene>
<keyword evidence="9" id="KW-1185">Reference proteome</keyword>
<dbReference type="Pfam" id="PF11277">
    <property type="entry name" value="Med24_N"/>
    <property type="match status" value="1"/>
</dbReference>
<evidence type="ECO:0000256" key="6">
    <source>
        <dbReference type="ARBA" id="ARBA00023163"/>
    </source>
</evidence>
<keyword evidence="6" id="KW-0804">Transcription</keyword>